<reference evidence="2 3" key="1">
    <citation type="submission" date="2015-01" db="EMBL/GenBank/DDBJ databases">
        <title>Draft genome sequences of the supercritical CO2 tolerant bacteria Bacillus subterraneus MITOT1 and Bacillus cereus MIT0214.</title>
        <authorList>
            <person name="Peet K.C."/>
            <person name="Thompson J.R."/>
        </authorList>
    </citation>
    <scope>NUCLEOTIDE SEQUENCE [LARGE SCALE GENOMIC DNA]</scope>
    <source>
        <strain evidence="2 3">MITOT1</strain>
    </source>
</reference>
<dbReference type="Proteomes" id="UP000032512">
    <property type="component" value="Unassembled WGS sequence"/>
</dbReference>
<sequence>MITRKEKREQEKETNYFFEFLKIKKHFFKEFTNRLKSVKDHRAQGYITYPPEIILFTVIMKNMTGLKSMRSMSNGFNKEECIENVRKTIGLETLDELPHYDTINDFLAGLDGSELEEIRTYMIKELLKKRCFEDYRILGKYWGVIIDGTGLHTFHKKHCEHCLRREYKDKETGETTTIYMHHVLEAKLVVGDMVFSIGSEFIENESEEVTKQDCEIKAFYRLAEKMKTTYKRLPICILGDSLYACEPVFSRCDAYKWKYICRFKEGRIKSVASEFNAIKKMEQNKTEDGLFWVNDVPYNKRTVHLMEAKLETEEGKIKQYVFITNLKITKKNVKSLIAAGRSRWKIENQGFNQQKNIRYHLEHANSHEYTAMKNHYLLIQITDILMQLYEKGAHIFKTVKKTAQEKSSNLLEAFRTRKLTDEDYGVLFKATQVRFIT</sequence>
<protein>
    <submittedName>
        <fullName evidence="2">Transposase</fullName>
    </submittedName>
</protein>
<gene>
    <name evidence="2" type="ORF">UB32_15645</name>
</gene>
<feature type="domain" description="H repeat-associated protein N-terminal" evidence="1">
    <location>
        <begin position="33"/>
        <end position="118"/>
    </location>
</feature>
<evidence type="ECO:0000313" key="3">
    <source>
        <dbReference type="Proteomes" id="UP000032512"/>
    </source>
</evidence>
<dbReference type="InterPro" id="IPR012337">
    <property type="entry name" value="RNaseH-like_sf"/>
</dbReference>
<dbReference type="InterPro" id="IPR032806">
    <property type="entry name" value="YbfD_N"/>
</dbReference>
<evidence type="ECO:0000259" key="1">
    <source>
        <dbReference type="Pfam" id="PF13808"/>
    </source>
</evidence>
<keyword evidence="3" id="KW-1185">Reference proteome</keyword>
<dbReference type="SUPFAM" id="SSF53098">
    <property type="entry name" value="Ribonuclease H-like"/>
    <property type="match status" value="1"/>
</dbReference>
<comment type="caution">
    <text evidence="2">The sequence shown here is derived from an EMBL/GenBank/DDBJ whole genome shotgun (WGS) entry which is preliminary data.</text>
</comment>
<dbReference type="Pfam" id="PF13808">
    <property type="entry name" value="DDE_Tnp_1_assoc"/>
    <property type="match status" value="1"/>
</dbReference>
<dbReference type="PATRIC" id="fig|285983.3.peg.2194"/>
<dbReference type="EMBL" id="JXIQ01000127">
    <property type="protein sequence ID" value="KIY21088.1"/>
    <property type="molecule type" value="Genomic_DNA"/>
</dbReference>
<organism evidence="2 3">
    <name type="scientific">Mesobacillus subterraneus</name>
    <dbReference type="NCBI Taxonomy" id="285983"/>
    <lineage>
        <taxon>Bacteria</taxon>
        <taxon>Bacillati</taxon>
        <taxon>Bacillota</taxon>
        <taxon>Bacilli</taxon>
        <taxon>Bacillales</taxon>
        <taxon>Bacillaceae</taxon>
        <taxon>Mesobacillus</taxon>
    </lineage>
</organism>
<dbReference type="AlphaFoldDB" id="A0A0D6Z924"/>
<evidence type="ECO:0000313" key="2">
    <source>
        <dbReference type="EMBL" id="KIY21088.1"/>
    </source>
</evidence>
<name>A0A0D6Z924_9BACI</name>
<proteinExistence type="predicted"/>
<dbReference type="RefSeq" id="WP_044395377.1">
    <property type="nucleotide sequence ID" value="NZ_JXIQ01000127.1"/>
</dbReference>
<accession>A0A0D6Z924</accession>
<dbReference type="OrthoDB" id="9788616at2"/>